<feature type="chain" id="PRO_5028887137" description="DUF4468 domain-containing protein" evidence="1">
    <location>
        <begin position="21"/>
        <end position="207"/>
    </location>
</feature>
<sequence length="207" mass="24131">MMKRIILLVFTLFISVQSISQNDEAYVDTLVDDFTSKLESRGINTWFYNKRYCLGSIEMFKMDDGSMCTSKGTYYAVYLIWNEDDGTMIKKFDNCGMYYSLTLEDSGLMDAVIANKDALQNEAVLKYDSANWTGKPEQRTKVQPCHTAFRFNMDSVLFSKEYNLYHMTTDAKDPNKNYEHNTSLKIRSLELKMDEVIAQMEAKFRRQ</sequence>
<name>A0A7G8PW91_9FLAO</name>
<dbReference type="RefSeq" id="WP_186988392.1">
    <property type="nucleotide sequence ID" value="NZ_CP052909.1"/>
</dbReference>
<evidence type="ECO:0008006" key="4">
    <source>
        <dbReference type="Google" id="ProtNLM"/>
    </source>
</evidence>
<accession>A0A7G8PW91</accession>
<dbReference type="KEGG" id="alti:ALE3EI_2060"/>
<reference evidence="2 3" key="1">
    <citation type="submission" date="2020-04" db="EMBL/GenBank/DDBJ databases">
        <title>Genome sequence of Altibacter aquimarinus strain ALE3EI.</title>
        <authorList>
            <person name="Oh H.-M."/>
            <person name="Jang D."/>
        </authorList>
    </citation>
    <scope>NUCLEOTIDE SEQUENCE [LARGE SCALE GENOMIC DNA]</scope>
    <source>
        <strain evidence="2 3">ALE3EI</strain>
    </source>
</reference>
<gene>
    <name evidence="2" type="ORF">ALE3EI_2060</name>
</gene>
<proteinExistence type="predicted"/>
<feature type="signal peptide" evidence="1">
    <location>
        <begin position="1"/>
        <end position="20"/>
    </location>
</feature>
<dbReference type="EMBL" id="CP052909">
    <property type="protein sequence ID" value="QNJ98607.1"/>
    <property type="molecule type" value="Genomic_DNA"/>
</dbReference>
<dbReference type="Proteomes" id="UP000515514">
    <property type="component" value="Chromosome"/>
</dbReference>
<organism evidence="2 3">
    <name type="scientific">Constantimarinum furrinae</name>
    <dbReference type="NCBI Taxonomy" id="2562285"/>
    <lineage>
        <taxon>Bacteria</taxon>
        <taxon>Pseudomonadati</taxon>
        <taxon>Bacteroidota</taxon>
        <taxon>Flavobacteriia</taxon>
        <taxon>Flavobacteriales</taxon>
        <taxon>Flavobacteriaceae</taxon>
        <taxon>Altibacter/Constantimarinum group</taxon>
        <taxon>Constantimarinum</taxon>
    </lineage>
</organism>
<keyword evidence="1" id="KW-0732">Signal</keyword>
<evidence type="ECO:0000313" key="2">
    <source>
        <dbReference type="EMBL" id="QNJ98607.1"/>
    </source>
</evidence>
<evidence type="ECO:0000256" key="1">
    <source>
        <dbReference type="SAM" id="SignalP"/>
    </source>
</evidence>
<dbReference type="AlphaFoldDB" id="A0A7G8PW91"/>
<evidence type="ECO:0000313" key="3">
    <source>
        <dbReference type="Proteomes" id="UP000515514"/>
    </source>
</evidence>
<keyword evidence="3" id="KW-1185">Reference proteome</keyword>
<protein>
    <recommendedName>
        <fullName evidence="4">DUF4468 domain-containing protein</fullName>
    </recommendedName>
</protein>